<dbReference type="Pfam" id="PF00924">
    <property type="entry name" value="MS_channel_2nd"/>
    <property type="match status" value="1"/>
</dbReference>
<dbReference type="InterPro" id="IPR011014">
    <property type="entry name" value="MscS_channel_TM-2"/>
</dbReference>
<evidence type="ECO:0000259" key="11">
    <source>
        <dbReference type="Pfam" id="PF21082"/>
    </source>
</evidence>
<accession>A0A953T520</accession>
<dbReference type="InterPro" id="IPR049278">
    <property type="entry name" value="MS_channel_C"/>
</dbReference>
<dbReference type="AlphaFoldDB" id="A0A953T520"/>
<gene>
    <name evidence="12" type="ORF">KZZ10_07155</name>
</gene>
<dbReference type="PANTHER" id="PTHR30347:SF1">
    <property type="entry name" value="MECHANOSENSITIVE CHANNEL MSCK"/>
    <property type="match status" value="1"/>
</dbReference>
<sequence>MKTLFISVLQGFYAVTLAFTLQASSLAQSASPTSNLLNAASGQATSTRETPAQPSERTPADIDAQLQDMQKRLVVTQADIVKAQAVITDGTNVETTARLAAQDRLNHLRGMQEAYSQIIDNLKNLRRVTTNLETARKEKQNWHAPAGTAPWPLASADELHLAILRLQFQLQHLRQRTNIVNDLIADLRKSRSQIEIELRQSSAGAETQRTSEGIQRRLDRTNLDLANAAIDKDTITIEQTTGAISLATLKLTKDFYNDRFAFTEEDFQKIKADLQKRIGSLRTQEQQASLRINRTLDLAAAAKAKSDALDQNATATPEARTAARNARLLADRRAEAARTERERYRAQIDLDLLMIQMWEIRRDLYANVDNSQQLAVLKSKHEELVRQLNLGLNYLNQLIAEKSQSTLALNEQLRQAPTGADKAFLSEMLTPLAEQIDSMRGLYALFERARQYLEISGSEIALAQLNQTFIQRFSGFKAALGEFANDVWQFEIFAVDDNIVVDGREIKTKRSVTVGKTVGAMAILIIGFMLISGLIRRTLALAVDKANLGASKSVVLGRWLTLAAGFSLIITAFNIVEIPLSAFAFFGGALAIGVGFGTQNLLKNLISGVMLLIEKPIRIGDLVEIDGILGTVTSIGIRFSTIQGAQGNDALIPNSVLVEQKLVNWTYSTRDARKDVRVTVAYKSSVEQVQRILAQVSAEHPQVKQVPAPVITLEDFGDNGLVFNLQFWIKLQAGIMPGQILSDLRISILAAFAEAGIELPFPQRAVMFDQSNPIAVQIQAPGTPAL</sequence>
<dbReference type="GO" id="GO:0008381">
    <property type="term" value="F:mechanosensitive monoatomic ion channel activity"/>
    <property type="evidence" value="ECO:0007669"/>
    <property type="project" value="UniProtKB-ARBA"/>
</dbReference>
<evidence type="ECO:0000256" key="1">
    <source>
        <dbReference type="ARBA" id="ARBA00004651"/>
    </source>
</evidence>
<dbReference type="Pfam" id="PF21082">
    <property type="entry name" value="MS_channel_3rd"/>
    <property type="match status" value="1"/>
</dbReference>
<evidence type="ECO:0000256" key="3">
    <source>
        <dbReference type="ARBA" id="ARBA00022475"/>
    </source>
</evidence>
<evidence type="ECO:0000256" key="9">
    <source>
        <dbReference type="SAM" id="SignalP"/>
    </source>
</evidence>
<protein>
    <submittedName>
        <fullName evidence="12">Mechanosensitive ion channel</fullName>
    </submittedName>
</protein>
<proteinExistence type="inferred from homology"/>
<evidence type="ECO:0000256" key="7">
    <source>
        <dbReference type="SAM" id="MobiDB-lite"/>
    </source>
</evidence>
<evidence type="ECO:0000256" key="4">
    <source>
        <dbReference type="ARBA" id="ARBA00022692"/>
    </source>
</evidence>
<feature type="transmembrane region" description="Helical" evidence="8">
    <location>
        <begin position="582"/>
        <end position="602"/>
    </location>
</feature>
<dbReference type="GO" id="GO:0005886">
    <property type="term" value="C:plasma membrane"/>
    <property type="evidence" value="ECO:0007669"/>
    <property type="project" value="UniProtKB-SubCell"/>
</dbReference>
<dbReference type="Proteomes" id="UP000739565">
    <property type="component" value="Unassembled WGS sequence"/>
</dbReference>
<evidence type="ECO:0000256" key="5">
    <source>
        <dbReference type="ARBA" id="ARBA00022989"/>
    </source>
</evidence>
<organism evidence="12 13">
    <name type="scientific">Zwartia hollandica</name>
    <dbReference type="NCBI Taxonomy" id="324606"/>
    <lineage>
        <taxon>Bacteria</taxon>
        <taxon>Pseudomonadati</taxon>
        <taxon>Pseudomonadota</taxon>
        <taxon>Betaproteobacteria</taxon>
        <taxon>Burkholderiales</taxon>
        <taxon>Alcaligenaceae</taxon>
        <taxon>Zwartia</taxon>
    </lineage>
</organism>
<feature type="domain" description="Mechanosensitive ion channel MscS C-terminal" evidence="11">
    <location>
        <begin position="676"/>
        <end position="759"/>
    </location>
</feature>
<feature type="transmembrane region" description="Helical" evidence="8">
    <location>
        <begin position="517"/>
        <end position="535"/>
    </location>
</feature>
<reference evidence="12" key="1">
    <citation type="submission" date="2021-07" db="EMBL/GenBank/DDBJ databases">
        <title>New genus and species of the family Alcaligenaceae.</title>
        <authorList>
            <person name="Hahn M.W."/>
        </authorList>
    </citation>
    <scope>NUCLEOTIDE SEQUENCE</scope>
    <source>
        <strain evidence="12">LF4-65</strain>
    </source>
</reference>
<dbReference type="SUPFAM" id="SSF82689">
    <property type="entry name" value="Mechanosensitive channel protein MscS (YggB), C-terminal domain"/>
    <property type="match status" value="1"/>
</dbReference>
<feature type="transmembrane region" description="Helical" evidence="8">
    <location>
        <begin position="556"/>
        <end position="576"/>
    </location>
</feature>
<evidence type="ECO:0000256" key="2">
    <source>
        <dbReference type="ARBA" id="ARBA00008017"/>
    </source>
</evidence>
<keyword evidence="5 8" id="KW-1133">Transmembrane helix</keyword>
<dbReference type="InterPro" id="IPR023408">
    <property type="entry name" value="MscS_beta-dom_sf"/>
</dbReference>
<feature type="compositionally biased region" description="Polar residues" evidence="7">
    <location>
        <begin position="36"/>
        <end position="56"/>
    </location>
</feature>
<dbReference type="InterPro" id="IPR010920">
    <property type="entry name" value="LSM_dom_sf"/>
</dbReference>
<keyword evidence="6 8" id="KW-0472">Membrane</keyword>
<dbReference type="RefSeq" id="WP_259660798.1">
    <property type="nucleotide sequence ID" value="NZ_JAHXRI010000006.1"/>
</dbReference>
<evidence type="ECO:0000259" key="10">
    <source>
        <dbReference type="Pfam" id="PF00924"/>
    </source>
</evidence>
<comment type="subcellular location">
    <subcellularLocation>
        <location evidence="1">Cell membrane</location>
        <topology evidence="1">Multi-pass membrane protein</topology>
    </subcellularLocation>
</comment>
<dbReference type="EMBL" id="JAHXRI010000006">
    <property type="protein sequence ID" value="MBZ1350422.1"/>
    <property type="molecule type" value="Genomic_DNA"/>
</dbReference>
<comment type="similarity">
    <text evidence="2">Belongs to the MscS (TC 1.A.23) family.</text>
</comment>
<dbReference type="InterPro" id="IPR006685">
    <property type="entry name" value="MscS_channel_2nd"/>
</dbReference>
<dbReference type="InterPro" id="IPR011066">
    <property type="entry name" value="MscS_channel_C_sf"/>
</dbReference>
<feature type="signal peptide" evidence="9">
    <location>
        <begin position="1"/>
        <end position="29"/>
    </location>
</feature>
<feature type="chain" id="PRO_5037683544" evidence="9">
    <location>
        <begin position="30"/>
        <end position="786"/>
    </location>
</feature>
<name>A0A953T520_9BURK</name>
<keyword evidence="4 8" id="KW-0812">Transmembrane</keyword>
<feature type="region of interest" description="Disordered" evidence="7">
    <location>
        <begin position="36"/>
        <end position="58"/>
    </location>
</feature>
<dbReference type="PANTHER" id="PTHR30347">
    <property type="entry name" value="POTASSIUM CHANNEL RELATED"/>
    <property type="match status" value="1"/>
</dbReference>
<dbReference type="Gene3D" id="2.30.30.60">
    <property type="match status" value="1"/>
</dbReference>
<dbReference type="SUPFAM" id="SSF82861">
    <property type="entry name" value="Mechanosensitive channel protein MscS (YggB), transmembrane region"/>
    <property type="match status" value="1"/>
</dbReference>
<dbReference type="Gene3D" id="3.30.70.100">
    <property type="match status" value="1"/>
</dbReference>
<feature type="domain" description="Mechanosensitive ion channel MscS" evidence="10">
    <location>
        <begin position="600"/>
        <end position="666"/>
    </location>
</feature>
<keyword evidence="3" id="KW-1003">Cell membrane</keyword>
<keyword evidence="13" id="KW-1185">Reference proteome</keyword>
<dbReference type="Gene3D" id="1.10.287.1260">
    <property type="match status" value="1"/>
</dbReference>
<evidence type="ECO:0000313" key="12">
    <source>
        <dbReference type="EMBL" id="MBZ1350422.1"/>
    </source>
</evidence>
<evidence type="ECO:0000256" key="8">
    <source>
        <dbReference type="SAM" id="Phobius"/>
    </source>
</evidence>
<evidence type="ECO:0000313" key="13">
    <source>
        <dbReference type="Proteomes" id="UP000739565"/>
    </source>
</evidence>
<comment type="caution">
    <text evidence="12">The sequence shown here is derived from an EMBL/GenBank/DDBJ whole genome shotgun (WGS) entry which is preliminary data.</text>
</comment>
<keyword evidence="9" id="KW-0732">Signal</keyword>
<dbReference type="InterPro" id="IPR052702">
    <property type="entry name" value="MscS-like_channel"/>
</dbReference>
<dbReference type="SUPFAM" id="SSF50182">
    <property type="entry name" value="Sm-like ribonucleoproteins"/>
    <property type="match status" value="1"/>
</dbReference>
<evidence type="ECO:0000256" key="6">
    <source>
        <dbReference type="ARBA" id="ARBA00023136"/>
    </source>
</evidence>